<comment type="caution">
    <text evidence="1">The sequence shown here is derived from an EMBL/GenBank/DDBJ whole genome shotgun (WGS) entry which is preliminary data.</text>
</comment>
<gene>
    <name evidence="1" type="ORF">EVAR_89093_1</name>
</gene>
<proteinExistence type="predicted"/>
<evidence type="ECO:0000313" key="2">
    <source>
        <dbReference type="Proteomes" id="UP000299102"/>
    </source>
</evidence>
<dbReference type="EMBL" id="BGZK01000820">
    <property type="protein sequence ID" value="GBP61713.1"/>
    <property type="molecule type" value="Genomic_DNA"/>
</dbReference>
<dbReference type="Proteomes" id="UP000299102">
    <property type="component" value="Unassembled WGS sequence"/>
</dbReference>
<name>A0A4C1XEW6_EUMVA</name>
<accession>A0A4C1XEW6</accession>
<reference evidence="1 2" key="1">
    <citation type="journal article" date="2019" name="Commun. Biol.">
        <title>The bagworm genome reveals a unique fibroin gene that provides high tensile strength.</title>
        <authorList>
            <person name="Kono N."/>
            <person name="Nakamura H."/>
            <person name="Ohtoshi R."/>
            <person name="Tomita M."/>
            <person name="Numata K."/>
            <person name="Arakawa K."/>
        </authorList>
    </citation>
    <scope>NUCLEOTIDE SEQUENCE [LARGE SCALE GENOMIC DNA]</scope>
</reference>
<evidence type="ECO:0000313" key="1">
    <source>
        <dbReference type="EMBL" id="GBP61713.1"/>
    </source>
</evidence>
<dbReference type="AlphaFoldDB" id="A0A4C1XEW6"/>
<keyword evidence="2" id="KW-1185">Reference proteome</keyword>
<sequence length="87" mass="10401">MFWWGIISVPYKKKQNNGPYVQFSISSKMKRSTHQFPSARSWSTLRSRFYTSDGDDSSWSRRSLVISHTVDYTVFLEERLKKNARRF</sequence>
<organism evidence="1 2">
    <name type="scientific">Eumeta variegata</name>
    <name type="common">Bagworm moth</name>
    <name type="synonym">Eumeta japonica</name>
    <dbReference type="NCBI Taxonomy" id="151549"/>
    <lineage>
        <taxon>Eukaryota</taxon>
        <taxon>Metazoa</taxon>
        <taxon>Ecdysozoa</taxon>
        <taxon>Arthropoda</taxon>
        <taxon>Hexapoda</taxon>
        <taxon>Insecta</taxon>
        <taxon>Pterygota</taxon>
        <taxon>Neoptera</taxon>
        <taxon>Endopterygota</taxon>
        <taxon>Lepidoptera</taxon>
        <taxon>Glossata</taxon>
        <taxon>Ditrysia</taxon>
        <taxon>Tineoidea</taxon>
        <taxon>Psychidae</taxon>
        <taxon>Oiketicinae</taxon>
        <taxon>Eumeta</taxon>
    </lineage>
</organism>
<protein>
    <submittedName>
        <fullName evidence="1">Uncharacterized protein</fullName>
    </submittedName>
</protein>